<dbReference type="EMBL" id="SODL02000001">
    <property type="protein sequence ID" value="MCP2366167.1"/>
    <property type="molecule type" value="Genomic_DNA"/>
</dbReference>
<keyword evidence="4" id="KW-1185">Reference proteome</keyword>
<dbReference type="Proteomes" id="UP000893823">
    <property type="component" value="Unassembled WGS sequence"/>
</dbReference>
<feature type="domain" description="DUF222" evidence="2">
    <location>
        <begin position="99"/>
        <end position="254"/>
    </location>
</feature>
<proteinExistence type="predicted"/>
<feature type="region of interest" description="Disordered" evidence="1">
    <location>
        <begin position="248"/>
        <end position="277"/>
    </location>
</feature>
<comment type="caution">
    <text evidence="3">The sequence shown here is derived from an EMBL/GenBank/DDBJ whole genome shotgun (WGS) entry which is preliminary data.</text>
</comment>
<protein>
    <recommendedName>
        <fullName evidence="2">DUF222 domain-containing protein</fullName>
    </recommendedName>
</protein>
<name>A0ABT1KI19_9MICO</name>
<dbReference type="Pfam" id="PF02720">
    <property type="entry name" value="DUF222"/>
    <property type="match status" value="1"/>
</dbReference>
<accession>A0ABT1KI19</accession>
<evidence type="ECO:0000313" key="4">
    <source>
        <dbReference type="Proteomes" id="UP000893823"/>
    </source>
</evidence>
<gene>
    <name evidence="3" type="ORF">BCL57_000309</name>
</gene>
<organism evidence="3 4">
    <name type="scientific">Agromyces flavus</name>
    <dbReference type="NCBI Taxonomy" id="589382"/>
    <lineage>
        <taxon>Bacteria</taxon>
        <taxon>Bacillati</taxon>
        <taxon>Actinomycetota</taxon>
        <taxon>Actinomycetes</taxon>
        <taxon>Micrococcales</taxon>
        <taxon>Microbacteriaceae</taxon>
        <taxon>Agromyces</taxon>
    </lineage>
</organism>
<sequence length="277" mass="29579">MTPPPTPLLEWGGAVGDGELIDEAFVGDGWLEEAFARPPAGTETPSDDRTATEDVALAEELARVVSLERTIRWAQAEQFRLVESARVRHARLEGVGEVSTATQREFATRSFVAELATTLVVPEATAGRLVADATRLAGPRAATLAALSAGELSGAHVRALLETTSTLPADAADELEQVALADAASRTSAGFRRRLHRLRERLHPEPLADRHARAAAERRVVIDPASDGMAWLSLFLQADRAVAITARLTRSPTPATPPGPTRASGHNAPPTWPPTYC</sequence>
<evidence type="ECO:0000256" key="1">
    <source>
        <dbReference type="SAM" id="MobiDB-lite"/>
    </source>
</evidence>
<dbReference type="InterPro" id="IPR003870">
    <property type="entry name" value="DUF222"/>
</dbReference>
<evidence type="ECO:0000259" key="2">
    <source>
        <dbReference type="Pfam" id="PF02720"/>
    </source>
</evidence>
<evidence type="ECO:0000313" key="3">
    <source>
        <dbReference type="EMBL" id="MCP2366167.1"/>
    </source>
</evidence>
<reference evidence="3" key="1">
    <citation type="submission" date="2022-06" db="EMBL/GenBank/DDBJ databases">
        <title>Genomic Encyclopedia of Type Strains, Phase III (KMG-III): the genomes of soil and plant-associated and newly described type strains.</title>
        <authorList>
            <person name="Whitman W."/>
        </authorList>
    </citation>
    <scope>NUCLEOTIDE SEQUENCE</scope>
    <source>
        <strain evidence="3">CPCC 202695</strain>
    </source>
</reference>